<evidence type="ECO:0000259" key="1">
    <source>
        <dbReference type="Pfam" id="PF03551"/>
    </source>
</evidence>
<feature type="domain" description="Transcription regulator PadR C-terminal" evidence="2">
    <location>
        <begin position="93"/>
        <end position="175"/>
    </location>
</feature>
<dbReference type="SUPFAM" id="SSF46785">
    <property type="entry name" value="Winged helix' DNA-binding domain"/>
    <property type="match status" value="1"/>
</dbReference>
<dbReference type="AlphaFoldDB" id="A0A845EXM7"/>
<dbReference type="InterPro" id="IPR036388">
    <property type="entry name" value="WH-like_DNA-bd_sf"/>
</dbReference>
<evidence type="ECO:0000313" key="3">
    <source>
        <dbReference type="EMBL" id="MYL63278.1"/>
    </source>
</evidence>
<dbReference type="EMBL" id="WMEY01000002">
    <property type="protein sequence ID" value="MYL63278.1"/>
    <property type="molecule type" value="Genomic_DNA"/>
</dbReference>
<dbReference type="Gene3D" id="1.10.10.10">
    <property type="entry name" value="Winged helix-like DNA-binding domain superfamily/Winged helix DNA-binding domain"/>
    <property type="match status" value="1"/>
</dbReference>
<feature type="domain" description="Transcription regulator PadR N-terminal" evidence="1">
    <location>
        <begin position="7"/>
        <end position="78"/>
    </location>
</feature>
<reference evidence="3 4" key="1">
    <citation type="submission" date="2019-11" db="EMBL/GenBank/DDBJ databases">
        <title>Genome sequences of 17 halophilic strains isolated from different environments.</title>
        <authorList>
            <person name="Furrow R.E."/>
        </authorList>
    </citation>
    <scope>NUCLEOTIDE SEQUENCE [LARGE SCALE GENOMIC DNA]</scope>
    <source>
        <strain evidence="3 4">22506_14_FS</strain>
    </source>
</reference>
<dbReference type="InterPro" id="IPR005149">
    <property type="entry name" value="Tscrpt_reg_PadR_N"/>
</dbReference>
<protein>
    <submittedName>
        <fullName evidence="3">PadR family transcriptional regulator</fullName>
    </submittedName>
</protein>
<dbReference type="Gene3D" id="6.10.140.190">
    <property type="match status" value="1"/>
</dbReference>
<dbReference type="Pfam" id="PF10400">
    <property type="entry name" value="Vir_act_alpha_C"/>
    <property type="match status" value="1"/>
</dbReference>
<dbReference type="PANTHER" id="PTHR43252:SF4">
    <property type="entry name" value="TRANSCRIPTIONAL REGULATORY PROTEIN"/>
    <property type="match status" value="1"/>
</dbReference>
<dbReference type="InterPro" id="IPR018309">
    <property type="entry name" value="Tscrpt_reg_PadR_C"/>
</dbReference>
<dbReference type="Pfam" id="PF03551">
    <property type="entry name" value="PadR"/>
    <property type="match status" value="1"/>
</dbReference>
<dbReference type="PANTHER" id="PTHR43252">
    <property type="entry name" value="TRANSCRIPTIONAL REGULATOR YQJI"/>
    <property type="match status" value="1"/>
</dbReference>
<evidence type="ECO:0000313" key="4">
    <source>
        <dbReference type="Proteomes" id="UP000447833"/>
    </source>
</evidence>
<evidence type="ECO:0000259" key="2">
    <source>
        <dbReference type="Pfam" id="PF10400"/>
    </source>
</evidence>
<gene>
    <name evidence="3" type="ORF">GLW07_07905</name>
</gene>
<accession>A0A845EXM7</accession>
<dbReference type="Proteomes" id="UP000447833">
    <property type="component" value="Unassembled WGS sequence"/>
</dbReference>
<comment type="caution">
    <text evidence="3">The sequence shown here is derived from an EMBL/GenBank/DDBJ whole genome shotgun (WGS) entry which is preliminary data.</text>
</comment>
<name>A0A845EXM7_9BACL</name>
<dbReference type="InterPro" id="IPR036390">
    <property type="entry name" value="WH_DNA-bd_sf"/>
</dbReference>
<organism evidence="3 4">
    <name type="scientific">Guptibacillus hwajinpoensis</name>
    <dbReference type="NCBI Taxonomy" id="208199"/>
    <lineage>
        <taxon>Bacteria</taxon>
        <taxon>Bacillati</taxon>
        <taxon>Bacillota</taxon>
        <taxon>Bacilli</taxon>
        <taxon>Bacillales</taxon>
        <taxon>Guptibacillaceae</taxon>
        <taxon>Guptibacillus</taxon>
    </lineage>
</organism>
<dbReference type="RefSeq" id="WP_160918919.1">
    <property type="nucleotide sequence ID" value="NZ_WMEY01000002.1"/>
</dbReference>
<proteinExistence type="predicted"/>
<sequence length="186" mass="22326">MALRYALLGLLTKKPSTGYELTQQFRETMIHFWSAHHTQIYRELGKMEKEKLVSFEIVPQLDLPDKKIYSIEDKGYRLLIEWLAHHTVDPPKMKNEQLMRVSLFHLIPKEEAIQFLKESKEHHQMVLDHMNSWKEENAVDHRIEKDRLGEYLTLEYGRRQMKTWIEWCDWAIEFIDVIIEDSGEEG</sequence>